<sequence length="103" mass="11187">MVNNALTSSHFNALKALQRLTQEASERAETEPVRAQESHQDTAVPDPADPTVSQNAELGAAATESAFDFLQSDLSPMAFLDSIIWDKSLPEEDTGFLGFEFGD</sequence>
<evidence type="ECO:0000313" key="3">
    <source>
        <dbReference type="Proteomes" id="UP001175001"/>
    </source>
</evidence>
<evidence type="ECO:0000256" key="1">
    <source>
        <dbReference type="SAM" id="MobiDB-lite"/>
    </source>
</evidence>
<feature type="region of interest" description="Disordered" evidence="1">
    <location>
        <begin position="20"/>
        <end position="58"/>
    </location>
</feature>
<keyword evidence="3" id="KW-1185">Reference proteome</keyword>
<reference evidence="2" key="1">
    <citation type="submission" date="2023-06" db="EMBL/GenBank/DDBJ databases">
        <title>Multi-omics analyses reveal the molecular pathogenesis toolkit of Lasiodiplodia hormozganensis, a cross-kingdom pathogen.</title>
        <authorList>
            <person name="Felix C."/>
            <person name="Meneses R."/>
            <person name="Goncalves M.F.M."/>
            <person name="Tilleman L."/>
            <person name="Duarte A.S."/>
            <person name="Jorrin-Novo J.V."/>
            <person name="Van De Peer Y."/>
            <person name="Deforce D."/>
            <person name="Van Nieuwerburgh F."/>
            <person name="Esteves A.C."/>
            <person name="Alves A."/>
        </authorList>
    </citation>
    <scope>NUCLEOTIDE SEQUENCE</scope>
    <source>
        <strain evidence="2">CBS 339.90</strain>
    </source>
</reference>
<protein>
    <submittedName>
        <fullName evidence="2">Uncharacterized protein</fullName>
    </submittedName>
</protein>
<evidence type="ECO:0000313" key="2">
    <source>
        <dbReference type="EMBL" id="KAK0650837.1"/>
    </source>
</evidence>
<dbReference type="Proteomes" id="UP001175001">
    <property type="component" value="Unassembled WGS sequence"/>
</dbReference>
<proteinExistence type="predicted"/>
<dbReference type="EMBL" id="JAUJDW010000031">
    <property type="protein sequence ID" value="KAK0650837.1"/>
    <property type="molecule type" value="Genomic_DNA"/>
</dbReference>
<dbReference type="AlphaFoldDB" id="A0AA39YDV4"/>
<comment type="caution">
    <text evidence="2">The sequence shown here is derived from an EMBL/GenBank/DDBJ whole genome shotgun (WGS) entry which is preliminary data.</text>
</comment>
<accession>A0AA39YDV4</accession>
<feature type="compositionally biased region" description="Basic and acidic residues" evidence="1">
    <location>
        <begin position="24"/>
        <end position="40"/>
    </location>
</feature>
<gene>
    <name evidence="2" type="ORF">DIS24_g6468</name>
</gene>
<name>A0AA39YDV4_9PEZI</name>
<organism evidence="2 3">
    <name type="scientific">Lasiodiplodia hormozganensis</name>
    <dbReference type="NCBI Taxonomy" id="869390"/>
    <lineage>
        <taxon>Eukaryota</taxon>
        <taxon>Fungi</taxon>
        <taxon>Dikarya</taxon>
        <taxon>Ascomycota</taxon>
        <taxon>Pezizomycotina</taxon>
        <taxon>Dothideomycetes</taxon>
        <taxon>Dothideomycetes incertae sedis</taxon>
        <taxon>Botryosphaeriales</taxon>
        <taxon>Botryosphaeriaceae</taxon>
        <taxon>Lasiodiplodia</taxon>
    </lineage>
</organism>